<reference evidence="2" key="1">
    <citation type="submission" date="2022-11" db="UniProtKB">
        <authorList>
            <consortium name="WormBaseParasite"/>
        </authorList>
    </citation>
    <scope>IDENTIFICATION</scope>
</reference>
<keyword evidence="1" id="KW-1185">Reference proteome</keyword>
<protein>
    <submittedName>
        <fullName evidence="2">Uncharacterized protein</fullName>
    </submittedName>
</protein>
<sequence>MASPPEEIHGDVNAVTHAMTKKPISQPTLSDYMLLVADYGPPPVEAVTIASYEEVKQAQATDPAITKIVASLQISNAAKHTPVFFTEDGLLYCQIKDNRQLVMPVSMVDQTLHQFHSAKYF</sequence>
<evidence type="ECO:0000313" key="2">
    <source>
        <dbReference type="WBParaSite" id="nRc.2.0.1.t14776-RA"/>
    </source>
</evidence>
<dbReference type="AlphaFoldDB" id="A0A915ILA8"/>
<name>A0A915ILA8_ROMCU</name>
<accession>A0A915ILA8</accession>
<dbReference type="Proteomes" id="UP000887565">
    <property type="component" value="Unplaced"/>
</dbReference>
<evidence type="ECO:0000313" key="1">
    <source>
        <dbReference type="Proteomes" id="UP000887565"/>
    </source>
</evidence>
<organism evidence="1 2">
    <name type="scientific">Romanomermis culicivorax</name>
    <name type="common">Nematode worm</name>
    <dbReference type="NCBI Taxonomy" id="13658"/>
    <lineage>
        <taxon>Eukaryota</taxon>
        <taxon>Metazoa</taxon>
        <taxon>Ecdysozoa</taxon>
        <taxon>Nematoda</taxon>
        <taxon>Enoplea</taxon>
        <taxon>Dorylaimia</taxon>
        <taxon>Mermithida</taxon>
        <taxon>Mermithoidea</taxon>
        <taxon>Mermithidae</taxon>
        <taxon>Romanomermis</taxon>
    </lineage>
</organism>
<dbReference type="WBParaSite" id="nRc.2.0.1.t14776-RA">
    <property type="protein sequence ID" value="nRc.2.0.1.t14776-RA"/>
    <property type="gene ID" value="nRc.2.0.1.g14776"/>
</dbReference>
<proteinExistence type="predicted"/>